<dbReference type="Gene3D" id="2.50.20.20">
    <property type="match status" value="1"/>
</dbReference>
<reference evidence="1 2" key="1">
    <citation type="submission" date="2019-05" db="EMBL/GenBank/DDBJ databases">
        <title>Comparative genomics and metabolomics analyses of clavulanic acid producing Streptomyces species provides insight into specialized metabolism and evolution of beta-lactam biosynthetic gene clusters.</title>
        <authorList>
            <person name="Moore M.A."/>
            <person name="Cruz-Morales P."/>
            <person name="Barona Gomez F."/>
            <person name="Kapil T."/>
        </authorList>
    </citation>
    <scope>NUCLEOTIDE SEQUENCE [LARGE SCALE GENOMIC DNA]</scope>
    <source>
        <strain evidence="1 2">NRRL 5741</strain>
    </source>
</reference>
<name>A0A646KP84_STRJU</name>
<dbReference type="RefSeq" id="WP_153525497.1">
    <property type="nucleotide sequence ID" value="NZ_JBEPDZ010000004.1"/>
</dbReference>
<protein>
    <recommendedName>
        <fullName evidence="3">Lipoprotein</fullName>
    </recommendedName>
</protein>
<organism evidence="1 2">
    <name type="scientific">Streptomyces jumonjinensis</name>
    <dbReference type="NCBI Taxonomy" id="1945"/>
    <lineage>
        <taxon>Bacteria</taxon>
        <taxon>Bacillati</taxon>
        <taxon>Actinomycetota</taxon>
        <taxon>Actinomycetes</taxon>
        <taxon>Kitasatosporales</taxon>
        <taxon>Streptomycetaceae</taxon>
        <taxon>Streptomyces</taxon>
    </lineage>
</organism>
<evidence type="ECO:0000313" key="2">
    <source>
        <dbReference type="Proteomes" id="UP000419138"/>
    </source>
</evidence>
<dbReference type="InterPro" id="IPR029046">
    <property type="entry name" value="LolA/LolB/LppX"/>
</dbReference>
<gene>
    <name evidence="1" type="ORF">FF041_28935</name>
</gene>
<proteinExistence type="predicted"/>
<dbReference type="Proteomes" id="UP000419138">
    <property type="component" value="Unassembled WGS sequence"/>
</dbReference>
<dbReference type="SUPFAM" id="SSF89392">
    <property type="entry name" value="Prokaryotic lipoproteins and lipoprotein localization factors"/>
    <property type="match status" value="1"/>
</dbReference>
<comment type="caution">
    <text evidence="1">The sequence shown here is derived from an EMBL/GenBank/DDBJ whole genome shotgun (WGS) entry which is preliminary data.</text>
</comment>
<evidence type="ECO:0000313" key="1">
    <source>
        <dbReference type="EMBL" id="MQT04055.1"/>
    </source>
</evidence>
<dbReference type="AlphaFoldDB" id="A0A646KP84"/>
<dbReference type="OrthoDB" id="3369896at2"/>
<keyword evidence="2" id="KW-1185">Reference proteome</keyword>
<dbReference type="PROSITE" id="PS51257">
    <property type="entry name" value="PROKAR_LIPOPROTEIN"/>
    <property type="match status" value="1"/>
</dbReference>
<accession>A0A646KP84</accession>
<sequence length="298" mass="31671">MGKTIGNRFGVPLTAAVAIAALAGCSADSGDQERSVAQVLTAAYEKTSAASAAKAELTVSMPESMMGGAGELELSGVMGWNPSVVDMSMSYPSGEKVRTRWVGDISYVDAGAAAAKEMDGKRWMKVDYAALAEKQADERLLSQMTGGMEAVDQDPAKQLAVLLDSPDVQHVGEEKIDGVPAQCYRGAVTLQQMIDSGESAKVLGEKKHDALVSAMKEARIKGYETEIWLDENDLPVKMDLTMRTADGEVGLVGVFTEYGIDAEVKAPPADETYDLMELLGGLEKQSGDRLEKPAEDAP</sequence>
<dbReference type="EMBL" id="VCLA01000181">
    <property type="protein sequence ID" value="MQT04055.1"/>
    <property type="molecule type" value="Genomic_DNA"/>
</dbReference>
<evidence type="ECO:0008006" key="3">
    <source>
        <dbReference type="Google" id="ProtNLM"/>
    </source>
</evidence>